<reference evidence="3" key="1">
    <citation type="submission" date="2016-10" db="EMBL/GenBank/DDBJ databases">
        <authorList>
            <person name="Varghese N."/>
            <person name="Submissions S."/>
        </authorList>
    </citation>
    <scope>NUCLEOTIDE SEQUENCE [LARGE SCALE GENOMIC DNA]</scope>
    <source>
        <strain evidence="3">DSM 25811 / CCM 8410 / LMG 26954 / E90</strain>
    </source>
</reference>
<dbReference type="AlphaFoldDB" id="A0A1G6X2L2"/>
<dbReference type="InterPro" id="IPR000600">
    <property type="entry name" value="ROK"/>
</dbReference>
<dbReference type="InterPro" id="IPR043129">
    <property type="entry name" value="ATPase_NBD"/>
</dbReference>
<name>A0A1G6X2L2_NIADE</name>
<dbReference type="Gene3D" id="3.30.420.40">
    <property type="match status" value="2"/>
</dbReference>
<protein>
    <submittedName>
        <fullName evidence="2">Glucokinase</fullName>
    </submittedName>
</protein>
<dbReference type="Proteomes" id="UP000198757">
    <property type="component" value="Unassembled WGS sequence"/>
</dbReference>
<keyword evidence="2" id="KW-0808">Transferase</keyword>
<gene>
    <name evidence="2" type="ORF">SAMN04487894_112113</name>
</gene>
<dbReference type="GO" id="GO:0016301">
    <property type="term" value="F:kinase activity"/>
    <property type="evidence" value="ECO:0007669"/>
    <property type="project" value="UniProtKB-KW"/>
</dbReference>
<dbReference type="PANTHER" id="PTHR18964:SF149">
    <property type="entry name" value="BIFUNCTIONAL UDP-N-ACETYLGLUCOSAMINE 2-EPIMERASE_N-ACETYLMANNOSAMINE KINASE"/>
    <property type="match status" value="1"/>
</dbReference>
<evidence type="ECO:0000256" key="1">
    <source>
        <dbReference type="ARBA" id="ARBA00006479"/>
    </source>
</evidence>
<dbReference type="PANTHER" id="PTHR18964">
    <property type="entry name" value="ROK (REPRESSOR, ORF, KINASE) FAMILY"/>
    <property type="match status" value="1"/>
</dbReference>
<keyword evidence="3" id="KW-1185">Reference proteome</keyword>
<sequence length="370" mass="38977">MKKGISMFEEDQRVVLTLDAGGTNFVFGAMQGNREIIVPLTLPADTVDLENCLSVIVAGFTRVMAGLETQPAAISFAFPGPADYERGIIGDLPNFPSFRGGVALGPFLEAQFRMPVFINNDGNLFAYGEALAGLLPALNAELRHAGSTRQYKNLVALTLGTGFGSGVVINGTLLTGDNGCGGEIWCAAGRKDRRVIAEAGVGVAAVQRSYAERSGATDHFSPKDIYEIAKGSRAGNRDAALDTFHELGRAAGFTIAEMLNTIDGLVVIGGGLAHAHEFILPALMAEMNSARSSFNGVPVPRLPMQVHNLEDAGDRAAFLKDDVKMVAVPGTGKQALYQCTKKSGVALTKTGTSRAIALGAYAFALKQLEP</sequence>
<dbReference type="RefSeq" id="WP_218127784.1">
    <property type="nucleotide sequence ID" value="NZ_FMZO01000012.1"/>
</dbReference>
<dbReference type="CDD" id="cd23763">
    <property type="entry name" value="ASKHA_ATPase_ROK"/>
    <property type="match status" value="1"/>
</dbReference>
<evidence type="ECO:0000313" key="3">
    <source>
        <dbReference type="Proteomes" id="UP000198757"/>
    </source>
</evidence>
<proteinExistence type="inferred from homology"/>
<dbReference type="Pfam" id="PF00480">
    <property type="entry name" value="ROK"/>
    <property type="match status" value="1"/>
</dbReference>
<comment type="similarity">
    <text evidence="1">Belongs to the ROK (NagC/XylR) family.</text>
</comment>
<dbReference type="EMBL" id="FMZO01000012">
    <property type="protein sequence ID" value="SDD72348.1"/>
    <property type="molecule type" value="Genomic_DNA"/>
</dbReference>
<dbReference type="STRING" id="1285928.SAMN04487894_112113"/>
<keyword evidence="2" id="KW-0418">Kinase</keyword>
<accession>A0A1G6X2L2</accession>
<evidence type="ECO:0000313" key="2">
    <source>
        <dbReference type="EMBL" id="SDD72348.1"/>
    </source>
</evidence>
<dbReference type="SUPFAM" id="SSF53067">
    <property type="entry name" value="Actin-like ATPase domain"/>
    <property type="match status" value="1"/>
</dbReference>
<organism evidence="2 3">
    <name type="scientific">Niabella drilacis (strain DSM 25811 / CCM 8410 / CCUG 62505 / LMG 26954 / E90)</name>
    <dbReference type="NCBI Taxonomy" id="1285928"/>
    <lineage>
        <taxon>Bacteria</taxon>
        <taxon>Pseudomonadati</taxon>
        <taxon>Bacteroidota</taxon>
        <taxon>Chitinophagia</taxon>
        <taxon>Chitinophagales</taxon>
        <taxon>Chitinophagaceae</taxon>
        <taxon>Niabella</taxon>
    </lineage>
</organism>